<keyword evidence="2" id="KW-0507">mRNA processing</keyword>
<dbReference type="InterPro" id="IPR001680">
    <property type="entry name" value="WD40_rpt"/>
</dbReference>
<dbReference type="GO" id="GO:0003723">
    <property type="term" value="F:RNA binding"/>
    <property type="evidence" value="ECO:0007669"/>
    <property type="project" value="TreeGrafter"/>
</dbReference>
<dbReference type="PROSITE" id="PS50294">
    <property type="entry name" value="WD_REPEATS_REGION"/>
    <property type="match status" value="4"/>
</dbReference>
<feature type="repeat" description="WD" evidence="5">
    <location>
        <begin position="153"/>
        <end position="190"/>
    </location>
</feature>
<dbReference type="InterPro" id="IPR015943">
    <property type="entry name" value="WD40/YVTN_repeat-like_dom_sf"/>
</dbReference>
<dbReference type="AlphaFoldDB" id="A0A4P9XFP2"/>
<dbReference type="GO" id="GO:0006397">
    <property type="term" value="P:mRNA processing"/>
    <property type="evidence" value="ECO:0007669"/>
    <property type="project" value="UniProtKB-KW"/>
</dbReference>
<evidence type="ECO:0000256" key="5">
    <source>
        <dbReference type="PROSITE-ProRule" id="PRU00221"/>
    </source>
</evidence>
<dbReference type="OrthoDB" id="1068471at2759"/>
<feature type="repeat" description="WD" evidence="5">
    <location>
        <begin position="61"/>
        <end position="95"/>
    </location>
</feature>
<dbReference type="GO" id="GO:0008380">
    <property type="term" value="P:RNA splicing"/>
    <property type="evidence" value="ECO:0007669"/>
    <property type="project" value="UniProtKB-KW"/>
</dbReference>
<keyword evidence="1 5" id="KW-0853">WD repeat</keyword>
<protein>
    <submittedName>
        <fullName evidence="6">WD40-repeat-containing domain protein</fullName>
    </submittedName>
</protein>
<dbReference type="PANTHER" id="PTHR44006">
    <property type="entry name" value="U5 SMALL NUCLEAR RIBONUCLEOPROTEIN 40 KDA PROTEIN"/>
    <property type="match status" value="1"/>
</dbReference>
<feature type="repeat" description="WD" evidence="5">
    <location>
        <begin position="19"/>
        <end position="60"/>
    </location>
</feature>
<accession>A0A4P9XFP2</accession>
<keyword evidence="7" id="KW-1185">Reference proteome</keyword>
<dbReference type="GO" id="GO:0071013">
    <property type="term" value="C:catalytic step 2 spliceosome"/>
    <property type="evidence" value="ECO:0007669"/>
    <property type="project" value="TreeGrafter"/>
</dbReference>
<evidence type="ECO:0000256" key="2">
    <source>
        <dbReference type="ARBA" id="ARBA00022664"/>
    </source>
</evidence>
<evidence type="ECO:0000256" key="3">
    <source>
        <dbReference type="ARBA" id="ARBA00022737"/>
    </source>
</evidence>
<dbReference type="Gene3D" id="2.130.10.10">
    <property type="entry name" value="YVTN repeat-like/Quinoprotein amine dehydrogenase"/>
    <property type="match status" value="1"/>
</dbReference>
<dbReference type="InterPro" id="IPR019775">
    <property type="entry name" value="WD40_repeat_CS"/>
</dbReference>
<dbReference type="PROSITE" id="PS00678">
    <property type="entry name" value="WD_REPEATS_1"/>
    <property type="match status" value="2"/>
</dbReference>
<gene>
    <name evidence="6" type="ORF">THASP1DRAFT_33811</name>
</gene>
<evidence type="ECO:0000313" key="7">
    <source>
        <dbReference type="Proteomes" id="UP000271241"/>
    </source>
</evidence>
<evidence type="ECO:0000256" key="4">
    <source>
        <dbReference type="ARBA" id="ARBA00023187"/>
    </source>
</evidence>
<dbReference type="SMART" id="SM00320">
    <property type="entry name" value="WD40"/>
    <property type="match status" value="4"/>
</dbReference>
<keyword evidence="3" id="KW-0677">Repeat</keyword>
<dbReference type="PRINTS" id="PR00320">
    <property type="entry name" value="GPROTEINBRPT"/>
</dbReference>
<dbReference type="SUPFAM" id="SSF50978">
    <property type="entry name" value="WD40 repeat-like"/>
    <property type="match status" value="1"/>
</dbReference>
<dbReference type="InterPro" id="IPR020472">
    <property type="entry name" value="WD40_PAC1"/>
</dbReference>
<organism evidence="6 7">
    <name type="scientific">Thamnocephalis sphaerospora</name>
    <dbReference type="NCBI Taxonomy" id="78915"/>
    <lineage>
        <taxon>Eukaryota</taxon>
        <taxon>Fungi</taxon>
        <taxon>Fungi incertae sedis</taxon>
        <taxon>Zoopagomycota</taxon>
        <taxon>Zoopagomycotina</taxon>
        <taxon>Zoopagomycetes</taxon>
        <taxon>Zoopagales</taxon>
        <taxon>Sigmoideomycetaceae</taxon>
        <taxon>Thamnocephalis</taxon>
    </lineage>
</organism>
<evidence type="ECO:0000256" key="1">
    <source>
        <dbReference type="ARBA" id="ARBA00022574"/>
    </source>
</evidence>
<dbReference type="STRING" id="78915.A0A4P9XFP2"/>
<keyword evidence="4" id="KW-0508">mRNA splicing</keyword>
<dbReference type="Pfam" id="PF00400">
    <property type="entry name" value="WD40"/>
    <property type="match status" value="4"/>
</dbReference>
<dbReference type="EMBL" id="KZ993743">
    <property type="protein sequence ID" value="RKP04425.1"/>
    <property type="molecule type" value="Genomic_DNA"/>
</dbReference>
<name>A0A4P9XFP2_9FUNG</name>
<proteinExistence type="predicted"/>
<dbReference type="Proteomes" id="UP000271241">
    <property type="component" value="Unassembled WGS sequence"/>
</dbReference>
<sequence>MTAPSRCIWDMRVKDAVDTFEHPYQVTGVSFSDAGDQIFAGSLDNNITVWDVRKRCVAYTLEGHQDTVTCVRLSPDGQQLLSNSMDNTVRIWDVKPFAIGHRCVKVLEGAPHGFEKNLIKAAWSQDGKQVASGAGDRTVVVWDVDTRKILYKLPGHKGCVNEVDLHPREPIVVSASTDRTLYIGEINPPK</sequence>
<dbReference type="InterPro" id="IPR052234">
    <property type="entry name" value="U5_snRNP_Component"/>
</dbReference>
<dbReference type="PROSITE" id="PS50082">
    <property type="entry name" value="WD_REPEATS_2"/>
    <property type="match status" value="4"/>
</dbReference>
<dbReference type="InterPro" id="IPR036322">
    <property type="entry name" value="WD40_repeat_dom_sf"/>
</dbReference>
<reference evidence="7" key="1">
    <citation type="journal article" date="2018" name="Nat. Microbiol.">
        <title>Leveraging single-cell genomics to expand the fungal tree of life.</title>
        <authorList>
            <person name="Ahrendt S.R."/>
            <person name="Quandt C.A."/>
            <person name="Ciobanu D."/>
            <person name="Clum A."/>
            <person name="Salamov A."/>
            <person name="Andreopoulos B."/>
            <person name="Cheng J.F."/>
            <person name="Woyke T."/>
            <person name="Pelin A."/>
            <person name="Henrissat B."/>
            <person name="Reynolds N.K."/>
            <person name="Benny G.L."/>
            <person name="Smith M.E."/>
            <person name="James T.Y."/>
            <person name="Grigoriev I.V."/>
        </authorList>
    </citation>
    <scope>NUCLEOTIDE SEQUENCE [LARGE SCALE GENOMIC DNA]</scope>
    <source>
        <strain evidence="7">RSA 1356</strain>
    </source>
</reference>
<dbReference type="PANTHER" id="PTHR44006:SF1">
    <property type="entry name" value="U5 SMALL NUCLEAR RIBONUCLEOPROTEIN 40 KDA PROTEIN"/>
    <property type="match status" value="1"/>
</dbReference>
<feature type="repeat" description="WD" evidence="5">
    <location>
        <begin position="111"/>
        <end position="152"/>
    </location>
</feature>
<evidence type="ECO:0000313" key="6">
    <source>
        <dbReference type="EMBL" id="RKP04425.1"/>
    </source>
</evidence>